<accession>A0ABN4CQR0</accession>
<evidence type="ECO:0000259" key="1">
    <source>
        <dbReference type="SMART" id="SM00635"/>
    </source>
</evidence>
<dbReference type="Proteomes" id="UP000019439">
    <property type="component" value="Chromosome"/>
</dbReference>
<organism evidence="2 3">
    <name type="scientific">Yersinia similis</name>
    <dbReference type="NCBI Taxonomy" id="367190"/>
    <lineage>
        <taxon>Bacteria</taxon>
        <taxon>Pseudomonadati</taxon>
        <taxon>Pseudomonadota</taxon>
        <taxon>Gammaproteobacteria</taxon>
        <taxon>Enterobacterales</taxon>
        <taxon>Yersiniaceae</taxon>
        <taxon>Yersinia</taxon>
    </lineage>
</organism>
<sequence>MTSIYEKTQGTKIYVSSGVTTQPNSTNAIWLSAACATKEISFTGGQKADIDVTTLCSEEQEVTNGLPAPSEMTISRNWSPNEEAQYSLNEAYDTDTLRSIKVIFPSGSGYAYLAEVRQNSWSAGTSGVVSASFTLRIKGRPVRIAATDVPVTGVTLSKSTAAIDVGDTGVLIPTFLPANATNKTGTFSSSAPAIVSVDPITGQYEGLDAGVAIVTFAAADGDFTATCDFTVTEAA</sequence>
<dbReference type="Gene3D" id="4.10.410.40">
    <property type="match status" value="1"/>
</dbReference>
<gene>
    <name evidence="2" type="ORF">BF17_14460</name>
</gene>
<reference evidence="2 3" key="1">
    <citation type="journal article" date="2014" name="Genome Announc.">
        <title>Genome Sequence of Yersinia similis Y228T, a Member of the Yersinia pseudotuberculosis Complex.</title>
        <authorList>
            <person name="Sprague L.D."/>
            <person name="Neubauer H."/>
        </authorList>
    </citation>
    <scope>NUCLEOTIDE SEQUENCE [LARGE SCALE GENOMIC DNA]</scope>
    <source>
        <strain evidence="2 3">228</strain>
    </source>
</reference>
<feature type="domain" description="BIG2" evidence="1">
    <location>
        <begin position="150"/>
        <end position="228"/>
    </location>
</feature>
<dbReference type="PROSITE" id="PS51257">
    <property type="entry name" value="PROKAR_LIPOPROTEIN"/>
    <property type="match status" value="1"/>
</dbReference>
<dbReference type="EMBL" id="CP007230">
    <property type="protein sequence ID" value="AHK20372.1"/>
    <property type="molecule type" value="Genomic_DNA"/>
</dbReference>
<dbReference type="InterPro" id="IPR003343">
    <property type="entry name" value="Big_2"/>
</dbReference>
<keyword evidence="3" id="KW-1185">Reference proteome</keyword>
<protein>
    <submittedName>
        <fullName evidence="2">Phage tail protein</fullName>
    </submittedName>
</protein>
<dbReference type="Pfam" id="PF16460">
    <property type="entry name" value="Phage_TTP_11"/>
    <property type="match status" value="1"/>
</dbReference>
<dbReference type="InterPro" id="IPR008964">
    <property type="entry name" value="Invasin/intimin_cell_adhesion"/>
</dbReference>
<dbReference type="Gene3D" id="2.60.40.1080">
    <property type="match status" value="1"/>
</dbReference>
<name>A0ABN4CQR0_9GAMM</name>
<dbReference type="InterPro" id="IPR032495">
    <property type="entry name" value="Phage_TTP_11"/>
</dbReference>
<evidence type="ECO:0000313" key="3">
    <source>
        <dbReference type="Proteomes" id="UP000019439"/>
    </source>
</evidence>
<evidence type="ECO:0000313" key="2">
    <source>
        <dbReference type="EMBL" id="AHK20372.1"/>
    </source>
</evidence>
<proteinExistence type="predicted"/>
<dbReference type="SMART" id="SM00635">
    <property type="entry name" value="BID_2"/>
    <property type="match status" value="1"/>
</dbReference>
<dbReference type="SUPFAM" id="SSF49373">
    <property type="entry name" value="Invasin/intimin cell-adhesion fragments"/>
    <property type="match status" value="1"/>
</dbReference>